<organism evidence="1 2">
    <name type="scientific">Bifiguratus adelaidae</name>
    <dbReference type="NCBI Taxonomy" id="1938954"/>
    <lineage>
        <taxon>Eukaryota</taxon>
        <taxon>Fungi</taxon>
        <taxon>Fungi incertae sedis</taxon>
        <taxon>Mucoromycota</taxon>
        <taxon>Mucoromycotina</taxon>
        <taxon>Endogonomycetes</taxon>
        <taxon>Endogonales</taxon>
        <taxon>Endogonales incertae sedis</taxon>
        <taxon>Bifiguratus</taxon>
    </lineage>
</organism>
<proteinExistence type="predicted"/>
<accession>A0A261Y5H1</accession>
<reference evidence="1 2" key="1">
    <citation type="journal article" date="2017" name="Mycologia">
        <title>Bifiguratus adelaidae, gen. et sp. nov., a new member of Mucoromycotina in endophytic and soil-dwelling habitats.</title>
        <authorList>
            <person name="Torres-Cruz T.J."/>
            <person name="Billingsley Tobias T.L."/>
            <person name="Almatruk M."/>
            <person name="Hesse C."/>
            <person name="Kuske C.R."/>
            <person name="Desiro A."/>
            <person name="Benucci G.M."/>
            <person name="Bonito G."/>
            <person name="Stajich J.E."/>
            <person name="Dunlap C."/>
            <person name="Arnold A.E."/>
            <person name="Porras-Alfaro A."/>
        </authorList>
    </citation>
    <scope>NUCLEOTIDE SEQUENCE [LARGE SCALE GENOMIC DNA]</scope>
    <source>
        <strain evidence="1 2">AZ0501</strain>
    </source>
</reference>
<dbReference type="Proteomes" id="UP000242875">
    <property type="component" value="Unassembled WGS sequence"/>
</dbReference>
<keyword evidence="2" id="KW-1185">Reference proteome</keyword>
<evidence type="ECO:0008006" key="3">
    <source>
        <dbReference type="Google" id="ProtNLM"/>
    </source>
</evidence>
<name>A0A261Y5H1_9FUNG</name>
<gene>
    <name evidence="1" type="ORF">BZG36_00880</name>
</gene>
<dbReference type="EMBL" id="MVBO01000009">
    <property type="protein sequence ID" value="OZJ05852.1"/>
    <property type="molecule type" value="Genomic_DNA"/>
</dbReference>
<sequence>MDVAECPSCHKQITGTDTEHESVCDHCGYVFESSQLVNNVGFDGTSSDGKFLEQGSTTFAPTSLRVGGRTLRPENAKARRDRAYKRRYHDRLQELGTKFHLGRNDINTAARRIDFILRDHPRDVAPHFRGYLPAIMICIAAREVRRQIPLSEMASALTYDVFHFGKVYKRVSNLLLRAGMLASDTITEPEDIFTLTENICLRCIEINICDIATSPLTGWQDLRSEEKKLKLFKIASQFLLIAKISNLDQGKHAKPLAIACVIIAIISAFKISNASPYTQDSPAAVIIEHLHLEYNISARTVVQRYKELLKLLLELATKLPWTNGMRLRYNNIGSFLLDILEWSQQQGISKSNGILHQDLARYSEIIRNQWHIVDPADVVANGVKRSIYDEIDANDHKSRIQLIPFDGAISRQLPAPTANLSLKSQLSREEKITIAQRRLARVILGQETDSDEGGVFVAQAKDEILTLQHLLSQGVSKEFLTTASSRTLQQVMKNERDKLEGSLYFDPDDATRKRDLDREDVDEVDIAEEELQQYTKLT</sequence>
<protein>
    <recommendedName>
        <fullName evidence="3">TFIIB-type domain-containing protein</fullName>
    </recommendedName>
</protein>
<evidence type="ECO:0000313" key="2">
    <source>
        <dbReference type="Proteomes" id="UP000242875"/>
    </source>
</evidence>
<evidence type="ECO:0000313" key="1">
    <source>
        <dbReference type="EMBL" id="OZJ05852.1"/>
    </source>
</evidence>
<dbReference type="Gene3D" id="1.10.472.170">
    <property type="match status" value="1"/>
</dbReference>
<dbReference type="AlphaFoldDB" id="A0A261Y5H1"/>
<comment type="caution">
    <text evidence="1">The sequence shown here is derived from an EMBL/GenBank/DDBJ whole genome shotgun (WGS) entry which is preliminary data.</text>
</comment>